<dbReference type="SUPFAM" id="SSF50998">
    <property type="entry name" value="Quinoprotein alcohol dehydrogenase-like"/>
    <property type="match status" value="2"/>
</dbReference>
<feature type="domain" description="ER membrane protein complex subunit 1 C-terminal" evidence="14">
    <location>
        <begin position="704"/>
        <end position="918"/>
    </location>
</feature>
<evidence type="ECO:0000259" key="14">
    <source>
        <dbReference type="Pfam" id="PF07774"/>
    </source>
</evidence>
<keyword evidence="10" id="KW-0325">Glycoprotein</keyword>
<evidence type="ECO:0000256" key="13">
    <source>
        <dbReference type="SAM" id="SignalP"/>
    </source>
</evidence>
<evidence type="ECO:0000256" key="1">
    <source>
        <dbReference type="ARBA" id="ARBA00004115"/>
    </source>
</evidence>
<proteinExistence type="inferred from homology"/>
<keyword evidence="6 13" id="KW-0732">Signal</keyword>
<comment type="subunit">
    <text evidence="3">Component of the ER membrane protein complex (EMC).</text>
</comment>
<dbReference type="Gene3D" id="2.130.10.10">
    <property type="entry name" value="YVTN repeat-like/Quinoprotein amine dehydrogenase"/>
    <property type="match status" value="1"/>
</dbReference>
<protein>
    <recommendedName>
        <fullName evidence="4">ER membrane protein complex subunit 1</fullName>
    </recommendedName>
</protein>
<evidence type="ECO:0000313" key="16">
    <source>
        <dbReference type="EMBL" id="ANB13193.1"/>
    </source>
</evidence>
<keyword evidence="17" id="KW-1185">Reference proteome</keyword>
<dbReference type="PANTHER" id="PTHR21573">
    <property type="entry name" value="ER MEMBRANE PROTEIN COMPLEX SUBUNIT 1"/>
    <property type="match status" value="1"/>
</dbReference>
<dbReference type="Pfam" id="PF07774">
    <property type="entry name" value="EMC1_C"/>
    <property type="match status" value="1"/>
</dbReference>
<keyword evidence="8 12" id="KW-1133">Transmembrane helix</keyword>
<sequence>MKFGATAFLTSVSVSLLASGVSAVFSDEAYVVDWAKNPIGYLNSQNTVVARGSSNSEAIIGTFTESSVLASINGTDGTTLWRRWLDESDSSSQTHAVSSKYLAKVNNGLNELFVSASSDGRVIAWDPITGLAEWDISLEETVSAINGVAASANANTDQVFVALKSGFLLKLDALSGSRTWSSDLEIDSAPLAVIDLSDKVGVITSSGYLINVDKSDGSVHSRRKFGSATSVFSRSLDEVLSVHPVQGSSDTIVVVRSGSNAAIRVVDSNGNTASEESVVLASQSVKSTVEVTATSEVVNLLDSNIIIKFTVKGHTITRAEADINTSVNAVSENHPFPILSFPSGNTLAQTELGNLQLIDPLLEVVWSRQDGLTEITSAVFVDFLSDDSSLSEEELLFEEHADVLSAFSRRLARHWVDLKYFISHVKFPSASASNAEDDKTAEVPLTSHTKTESHDNLFGFHKLLVVANKYNHVFALDTTNQGAIVWSVTLPVPQGSEIVDLAVNSDTIYAVISTGEIFTVDVEGNVQPSSSILLPSDSVITEVVHTQNAIYAISNESVYTVVSSDSANDSPATESNDSTDEAVKSTYHTKVSDDGTTLDGYAVNFGIAEPQKTFQYTPGPNYRIVATAKRSPEDLTASIGKVLGDRSVLYKYLHRNAIAVAALNEETNTLVVTLLDSVTGRVLHTKVHKDEVSNKSPINLVFGEHWIVYSFYSKLPIEGQKIAVWDLYESEIPNQRHSQDDEKYSSFDSFAPPHVKSQSYIFNDDIITSLSVSRTRYGVTSRDIILTLSNGKVATLPKILLDARRPIGRNPTKEEQEEGLATYNSVIFLPPMNVLSHSRHLLGVNHIVSEPATLESTSLIAGFGPVDLFFTRITPSRPFDMLTVSFEKPKLIYTIMTILTVTIIVRRYALKKRIDQQWGVGEL</sequence>
<comment type="similarity">
    <text evidence="2">Belongs to the EMC1 family.</text>
</comment>
<reference evidence="16 17" key="1">
    <citation type="submission" date="2016-02" db="EMBL/GenBank/DDBJ databases">
        <title>Complete genome sequence and transcriptome regulation of the pentose utilising yeast Sugiyamaella lignohabitans.</title>
        <authorList>
            <person name="Bellasio M."/>
            <person name="Peymann A."/>
            <person name="Valli M."/>
            <person name="Sipitzky M."/>
            <person name="Graf A."/>
            <person name="Sauer M."/>
            <person name="Marx H."/>
            <person name="Mattanovich D."/>
        </authorList>
    </citation>
    <scope>NUCLEOTIDE SEQUENCE [LARGE SCALE GENOMIC DNA]</scope>
    <source>
        <strain evidence="16 17">CBS 10342</strain>
    </source>
</reference>
<feature type="compositionally biased region" description="Polar residues" evidence="11">
    <location>
        <begin position="564"/>
        <end position="576"/>
    </location>
</feature>
<evidence type="ECO:0000256" key="5">
    <source>
        <dbReference type="ARBA" id="ARBA00022692"/>
    </source>
</evidence>
<organism evidence="16 17">
    <name type="scientific">Sugiyamaella lignohabitans</name>
    <dbReference type="NCBI Taxonomy" id="796027"/>
    <lineage>
        <taxon>Eukaryota</taxon>
        <taxon>Fungi</taxon>
        <taxon>Dikarya</taxon>
        <taxon>Ascomycota</taxon>
        <taxon>Saccharomycotina</taxon>
        <taxon>Dipodascomycetes</taxon>
        <taxon>Dipodascales</taxon>
        <taxon>Trichomonascaceae</taxon>
        <taxon>Sugiyamaella</taxon>
    </lineage>
</organism>
<evidence type="ECO:0000256" key="2">
    <source>
        <dbReference type="ARBA" id="ARBA00007904"/>
    </source>
</evidence>
<keyword evidence="5 12" id="KW-0812">Transmembrane</keyword>
<dbReference type="Pfam" id="PF25293">
    <property type="entry name" value="Beta-prop_EMC1_N"/>
    <property type="match status" value="1"/>
</dbReference>
<dbReference type="InterPro" id="IPR011678">
    <property type="entry name" value="EMC1_C"/>
</dbReference>
<dbReference type="RefSeq" id="XP_018735670.1">
    <property type="nucleotide sequence ID" value="XM_018878358.1"/>
</dbReference>
<feature type="chain" id="PRO_5007885338" description="ER membrane protein complex subunit 1" evidence="13">
    <location>
        <begin position="24"/>
        <end position="923"/>
    </location>
</feature>
<dbReference type="AlphaFoldDB" id="A0A167DR47"/>
<dbReference type="PANTHER" id="PTHR21573:SF0">
    <property type="entry name" value="ER MEMBRANE PROTEIN COMPLEX SUBUNIT 1"/>
    <property type="match status" value="1"/>
</dbReference>
<evidence type="ECO:0000313" key="17">
    <source>
        <dbReference type="Proteomes" id="UP000189580"/>
    </source>
</evidence>
<dbReference type="GO" id="GO:0034975">
    <property type="term" value="P:protein folding in endoplasmic reticulum"/>
    <property type="evidence" value="ECO:0007669"/>
    <property type="project" value="TreeGrafter"/>
</dbReference>
<feature type="signal peptide" evidence="13">
    <location>
        <begin position="1"/>
        <end position="23"/>
    </location>
</feature>
<feature type="region of interest" description="Disordered" evidence="11">
    <location>
        <begin position="564"/>
        <end position="583"/>
    </location>
</feature>
<name>A0A167DR47_9ASCO</name>
<evidence type="ECO:0000256" key="6">
    <source>
        <dbReference type="ARBA" id="ARBA00022729"/>
    </source>
</evidence>
<dbReference type="InterPro" id="IPR058545">
    <property type="entry name" value="Beta-prop_EMC1_1st"/>
</dbReference>
<evidence type="ECO:0000256" key="3">
    <source>
        <dbReference type="ARBA" id="ARBA00011276"/>
    </source>
</evidence>
<dbReference type="InterPro" id="IPR015943">
    <property type="entry name" value="WD40/YVTN_repeat-like_dom_sf"/>
</dbReference>
<dbReference type="EMBL" id="CP014501">
    <property type="protein sequence ID" value="ANB13193.1"/>
    <property type="molecule type" value="Genomic_DNA"/>
</dbReference>
<evidence type="ECO:0000256" key="12">
    <source>
        <dbReference type="SAM" id="Phobius"/>
    </source>
</evidence>
<dbReference type="InterPro" id="IPR026895">
    <property type="entry name" value="EMC1"/>
</dbReference>
<evidence type="ECO:0000256" key="9">
    <source>
        <dbReference type="ARBA" id="ARBA00023136"/>
    </source>
</evidence>
<feature type="transmembrane region" description="Helical" evidence="12">
    <location>
        <begin position="891"/>
        <end position="909"/>
    </location>
</feature>
<evidence type="ECO:0000256" key="11">
    <source>
        <dbReference type="SAM" id="MobiDB-lite"/>
    </source>
</evidence>
<evidence type="ECO:0000259" key="15">
    <source>
        <dbReference type="Pfam" id="PF25293"/>
    </source>
</evidence>
<comment type="subcellular location">
    <subcellularLocation>
        <location evidence="1">Endoplasmic reticulum membrane</location>
        <topology evidence="1">Single-pass type I membrane protein</topology>
    </subcellularLocation>
</comment>
<feature type="domain" description="EMC1 first beta-propeller" evidence="15">
    <location>
        <begin position="23"/>
        <end position="311"/>
    </location>
</feature>
<dbReference type="Proteomes" id="UP000189580">
    <property type="component" value="Chromosome a"/>
</dbReference>
<dbReference type="GeneID" id="30033281"/>
<keyword evidence="9 12" id="KW-0472">Membrane</keyword>
<evidence type="ECO:0000256" key="4">
    <source>
        <dbReference type="ARBA" id="ARBA00020824"/>
    </source>
</evidence>
<dbReference type="GO" id="GO:0072546">
    <property type="term" value="C:EMC complex"/>
    <property type="evidence" value="ECO:0007669"/>
    <property type="project" value="InterPro"/>
</dbReference>
<keyword evidence="7" id="KW-0256">Endoplasmic reticulum</keyword>
<gene>
    <name evidence="16" type="primary">EMC1</name>
    <name evidence="16" type="ORF">AWJ20_1475</name>
</gene>
<evidence type="ECO:0000256" key="8">
    <source>
        <dbReference type="ARBA" id="ARBA00022989"/>
    </source>
</evidence>
<evidence type="ECO:0000256" key="7">
    <source>
        <dbReference type="ARBA" id="ARBA00022824"/>
    </source>
</evidence>
<accession>A0A167DR47</accession>
<dbReference type="KEGG" id="slb:AWJ20_1475"/>
<dbReference type="InterPro" id="IPR011047">
    <property type="entry name" value="Quinoprotein_ADH-like_sf"/>
</dbReference>
<evidence type="ECO:0000256" key="10">
    <source>
        <dbReference type="ARBA" id="ARBA00023180"/>
    </source>
</evidence>
<dbReference type="OrthoDB" id="28092at2759"/>